<dbReference type="SUPFAM" id="SSF63829">
    <property type="entry name" value="Calcium-dependent phosphotriesterase"/>
    <property type="match status" value="1"/>
</dbReference>
<dbReference type="InterPro" id="IPR006311">
    <property type="entry name" value="TAT_signal"/>
</dbReference>
<evidence type="ECO:0000313" key="2">
    <source>
        <dbReference type="EMBL" id="CAA9368060.1"/>
    </source>
</evidence>
<dbReference type="EMBL" id="CADCUK010000061">
    <property type="protein sequence ID" value="CAA9368060.1"/>
    <property type="molecule type" value="Genomic_DNA"/>
</dbReference>
<evidence type="ECO:0000256" key="1">
    <source>
        <dbReference type="SAM" id="SignalP"/>
    </source>
</evidence>
<organism evidence="2">
    <name type="scientific">uncultured Nocardioidaceae bacterium</name>
    <dbReference type="NCBI Taxonomy" id="253824"/>
    <lineage>
        <taxon>Bacteria</taxon>
        <taxon>Bacillati</taxon>
        <taxon>Actinomycetota</taxon>
        <taxon>Actinomycetes</taxon>
        <taxon>Propionibacteriales</taxon>
        <taxon>Nocardioidaceae</taxon>
        <taxon>environmental samples</taxon>
    </lineage>
</organism>
<name>A0A6J4MT00_9ACTN</name>
<evidence type="ECO:0008006" key="3">
    <source>
        <dbReference type="Google" id="ProtNLM"/>
    </source>
</evidence>
<feature type="signal peptide" evidence="1">
    <location>
        <begin position="1"/>
        <end position="26"/>
    </location>
</feature>
<proteinExistence type="predicted"/>
<feature type="chain" id="PRO_5039114346" description="Phosphatase" evidence="1">
    <location>
        <begin position="27"/>
        <end position="489"/>
    </location>
</feature>
<dbReference type="AlphaFoldDB" id="A0A6J4MT00"/>
<protein>
    <recommendedName>
        <fullName evidence="3">Phosphatase</fullName>
    </recommendedName>
</protein>
<dbReference type="InterPro" id="IPR008557">
    <property type="entry name" value="PhoX"/>
</dbReference>
<accession>A0A6J4MT00</accession>
<gene>
    <name evidence="2" type="ORF">AVDCRST_MAG47-830</name>
</gene>
<dbReference type="PROSITE" id="PS51318">
    <property type="entry name" value="TAT"/>
    <property type="match status" value="1"/>
</dbReference>
<dbReference type="PANTHER" id="PTHR35399:SF4">
    <property type="entry name" value="MEMBRANE PROTEIN"/>
    <property type="match status" value="1"/>
</dbReference>
<keyword evidence="1" id="KW-0732">Signal</keyword>
<reference evidence="2" key="1">
    <citation type="submission" date="2020-02" db="EMBL/GenBank/DDBJ databases">
        <authorList>
            <person name="Meier V. D."/>
        </authorList>
    </citation>
    <scope>NUCLEOTIDE SEQUENCE</scope>
    <source>
        <strain evidence="2">AVDCRST_MAG47</strain>
    </source>
</reference>
<dbReference type="PANTHER" id="PTHR35399">
    <property type="entry name" value="SLR8030 PROTEIN"/>
    <property type="match status" value="1"/>
</dbReference>
<sequence length="489" mass="52753">MTVDRRTVLKSGAAAALAGGPFAGFAALPAEAAGRYPRNVELFPVPDERDGKVRLHLPEGFRYRSFHDTDTADGSPVVLDDGTQLPGRHDGMGAFQGSGDTVILVRNHEVNGSKGAFGPDTPYDEAAGGGTTTIRVTKRGRVLSAYTSLNGTMMNCSGGVMPWGSWMTCEETVNGPDVGPDFTGASNAALKKPHGYVFEVPAGEWASREPITQAGRFAHESVAYDPQGGALYLSEDNFAFPSGFYRYTPQTDPMKTGRLDNDGVLHMLKVKGRDNKHLEGRQEQGRTYDVEWVRINEPNAVFPTGSEGEPTTTNDEALTFVGNQGRAKGAALFSRLEGTVHQDGIIYFTSTQGGGDRETAPSDSSKGFGNGFGQVWGYDPRRKTLTCVYQSPDQETLDFPDNITTSPRGTLVLCEDSAGDNYLRGLSTNGKIWDIALNRLRTSAGDEDRFGDEFAGSTFSPDGRTLFVNIQASRGLSFAIWGPWRTIGV</sequence>
<dbReference type="Pfam" id="PF05787">
    <property type="entry name" value="PhoX"/>
    <property type="match status" value="2"/>
</dbReference>